<sequence>MTTNVYDQSSGFITSDSRWSVERDFAIMYVDDTGFDKIEEARGKVFLFAGDSETIQLWKTFLRSGPLSSQGRPAIEGIAILIAEADSGRLVYHYGQDILLPDSEAPATSFAGSGARSAAQCWQANKCAKKAVETAKSFDLFSGGEVKSFELSTGKHNLNDQIDVKDLKAAFIKKGMVMFTANSPQQLVTVQEAAANDPRVAEIVTAIANGNVSLKAPCDAMYNQPTHADKKRLDAALDEIFA</sequence>
<dbReference type="AlphaFoldDB" id="A0AAJ6LY73"/>
<gene>
    <name evidence="1" type="ORF">RI108_18865</name>
</gene>
<organism evidence="1 2">
    <name type="scientific">Pseudomonas coleopterorum</name>
    <dbReference type="NCBI Taxonomy" id="1605838"/>
    <lineage>
        <taxon>Bacteria</taxon>
        <taxon>Pseudomonadati</taxon>
        <taxon>Pseudomonadota</taxon>
        <taxon>Gammaproteobacteria</taxon>
        <taxon>Pseudomonadales</taxon>
        <taxon>Pseudomonadaceae</taxon>
        <taxon>Pseudomonas</taxon>
    </lineage>
</organism>
<evidence type="ECO:0000313" key="1">
    <source>
        <dbReference type="EMBL" id="WNC09304.1"/>
    </source>
</evidence>
<accession>A0AAJ6LY73</accession>
<dbReference type="RefSeq" id="WP_310791730.1">
    <property type="nucleotide sequence ID" value="NZ_CP134081.1"/>
</dbReference>
<name>A0AAJ6LY73_9PSED</name>
<proteinExistence type="predicted"/>
<evidence type="ECO:0000313" key="2">
    <source>
        <dbReference type="Proteomes" id="UP001258207"/>
    </source>
</evidence>
<reference evidence="1" key="1">
    <citation type="submission" date="2023-09" db="EMBL/GenBank/DDBJ databases">
        <title>First report of Pseudomonas coleopterorum DJ13 causing leaf spot on Rhododendron pulchrum Sweet in China.</title>
        <authorList>
            <person name="Zhang Y."/>
        </authorList>
    </citation>
    <scope>NUCLEOTIDE SEQUENCE</scope>
    <source>
        <strain evidence="1">DJ13</strain>
    </source>
</reference>
<dbReference type="EMBL" id="CP134081">
    <property type="protein sequence ID" value="WNC09304.1"/>
    <property type="molecule type" value="Genomic_DNA"/>
</dbReference>
<protein>
    <submittedName>
        <fullName evidence="1">Uncharacterized protein</fullName>
    </submittedName>
</protein>
<dbReference type="Proteomes" id="UP001258207">
    <property type="component" value="Chromosome"/>
</dbReference>